<dbReference type="AlphaFoldDB" id="A0A1I6E8P8"/>
<dbReference type="InterPro" id="IPR052379">
    <property type="entry name" value="Type_VII_TA_RNase"/>
</dbReference>
<proteinExistence type="inferred from homology"/>
<reference evidence="7" key="1">
    <citation type="submission" date="2016-10" db="EMBL/GenBank/DDBJ databases">
        <authorList>
            <person name="Varghese N."/>
            <person name="Submissions S."/>
        </authorList>
    </citation>
    <scope>NUCLEOTIDE SEQUENCE [LARGE SCALE GENOMIC DNA]</scope>
    <source>
        <strain evidence="7">DSM 3669</strain>
    </source>
</reference>
<comment type="similarity">
    <text evidence="4">Belongs to the HepT RNase toxin family.</text>
</comment>
<accession>A0A1I6E8P8</accession>
<evidence type="ECO:0000313" key="7">
    <source>
        <dbReference type="Proteomes" id="UP000199584"/>
    </source>
</evidence>
<evidence type="ECO:0000256" key="2">
    <source>
        <dbReference type="ARBA" id="ARBA00022722"/>
    </source>
</evidence>
<gene>
    <name evidence="6" type="ORF">SAMN05660706_1304</name>
</gene>
<evidence type="ECO:0000256" key="4">
    <source>
        <dbReference type="ARBA" id="ARBA00024207"/>
    </source>
</evidence>
<dbReference type="GO" id="GO:0110001">
    <property type="term" value="C:toxin-antitoxin complex"/>
    <property type="evidence" value="ECO:0007669"/>
    <property type="project" value="InterPro"/>
</dbReference>
<evidence type="ECO:0000313" key="6">
    <source>
        <dbReference type="EMBL" id="SFR14099.1"/>
    </source>
</evidence>
<dbReference type="PANTHER" id="PTHR33397">
    <property type="entry name" value="UPF0331 PROTEIN YUTE"/>
    <property type="match status" value="1"/>
</dbReference>
<keyword evidence="1" id="KW-1277">Toxin-antitoxin system</keyword>
<dbReference type="Pfam" id="PF18765">
    <property type="entry name" value="Polbeta"/>
    <property type="match status" value="1"/>
</dbReference>
<dbReference type="RefSeq" id="WP_245779812.1">
    <property type="nucleotide sequence ID" value="NZ_FOYM01000030.1"/>
</dbReference>
<keyword evidence="3" id="KW-0378">Hydrolase</keyword>
<dbReference type="CDD" id="cd05403">
    <property type="entry name" value="NT_KNTase_like"/>
    <property type="match status" value="1"/>
</dbReference>
<dbReference type="Gene3D" id="1.20.120.580">
    <property type="entry name" value="bsu32300-like"/>
    <property type="match status" value="1"/>
</dbReference>
<keyword evidence="7" id="KW-1185">Reference proteome</keyword>
<dbReference type="GO" id="GO:0004540">
    <property type="term" value="F:RNA nuclease activity"/>
    <property type="evidence" value="ECO:0007669"/>
    <property type="project" value="InterPro"/>
</dbReference>
<dbReference type="InterPro" id="IPR037038">
    <property type="entry name" value="HepT-like_sf"/>
</dbReference>
<evidence type="ECO:0000259" key="5">
    <source>
        <dbReference type="Pfam" id="PF18765"/>
    </source>
</evidence>
<dbReference type="PANTHER" id="PTHR33397:SF5">
    <property type="entry name" value="RNASE YUTE-RELATED"/>
    <property type="match status" value="1"/>
</dbReference>
<protein>
    <submittedName>
        <fullName evidence="6">Uncharacterized conserved protein YutE, UPF0331/DUF86 family</fullName>
    </submittedName>
</protein>
<keyword evidence="2" id="KW-0540">Nuclease</keyword>
<dbReference type="EMBL" id="FOYM01000030">
    <property type="protein sequence ID" value="SFR14099.1"/>
    <property type="molecule type" value="Genomic_DNA"/>
</dbReference>
<dbReference type="InterPro" id="IPR041633">
    <property type="entry name" value="Polbeta"/>
</dbReference>
<dbReference type="InterPro" id="IPR043519">
    <property type="entry name" value="NT_sf"/>
</dbReference>
<name>A0A1I6E8P8_9FIRM</name>
<dbReference type="SUPFAM" id="SSF81301">
    <property type="entry name" value="Nucleotidyltransferase"/>
    <property type="match status" value="1"/>
</dbReference>
<dbReference type="NCBIfam" id="NF047751">
    <property type="entry name" value="HepT_toxin"/>
    <property type="match status" value="1"/>
</dbReference>
<sequence length="292" mass="33991">MSGITPAKAVLGEKDSLVSIFKRHGVELAFFFGSAAEQDPIIEPRDVDIAVYFSSYNFRRYLSLLHAISRTLRRKDIDLTVLNMAGPALRMEVLVKGDLIYCTNAEKFAHFSSTTFFDYEDYLYFKVQYLDCLRKRTREGLSVVERNLNRERIETYLSRMDESIQRLLELRARFSSYDNFMENLDTRELCVHHLRIALECVLDVCRHFLAVKGVSLSEIDTAGLIELAGQKGLFDYKFARRIKGMAGMRNAIVHVYWRLDYMAIYRAITKDLSDFNEFICQVNSYLEERGKR</sequence>
<dbReference type="Gene3D" id="3.30.460.10">
    <property type="entry name" value="Beta Polymerase, domain 2"/>
    <property type="match status" value="1"/>
</dbReference>
<feature type="domain" description="Polymerase beta nucleotidyltransferase" evidence="5">
    <location>
        <begin position="17"/>
        <end position="105"/>
    </location>
</feature>
<dbReference type="STRING" id="39060.SAMN05660706_1304"/>
<evidence type="ECO:0000256" key="1">
    <source>
        <dbReference type="ARBA" id="ARBA00022649"/>
    </source>
</evidence>
<dbReference type="InterPro" id="IPR008201">
    <property type="entry name" value="HepT-like"/>
</dbReference>
<organism evidence="6 7">
    <name type="scientific">Desulfoscipio geothermicus DSM 3669</name>
    <dbReference type="NCBI Taxonomy" id="1121426"/>
    <lineage>
        <taxon>Bacteria</taxon>
        <taxon>Bacillati</taxon>
        <taxon>Bacillota</taxon>
        <taxon>Clostridia</taxon>
        <taxon>Eubacteriales</taxon>
        <taxon>Desulfallaceae</taxon>
        <taxon>Desulfoscipio</taxon>
    </lineage>
</organism>
<dbReference type="GO" id="GO:0016787">
    <property type="term" value="F:hydrolase activity"/>
    <property type="evidence" value="ECO:0007669"/>
    <property type="project" value="UniProtKB-KW"/>
</dbReference>
<dbReference type="Proteomes" id="UP000199584">
    <property type="component" value="Unassembled WGS sequence"/>
</dbReference>
<dbReference type="NCBIfam" id="NF047752">
    <property type="entry name" value="MntA_antitoxin"/>
    <property type="match status" value="1"/>
</dbReference>
<evidence type="ECO:0000256" key="3">
    <source>
        <dbReference type="ARBA" id="ARBA00022801"/>
    </source>
</evidence>
<dbReference type="Pfam" id="PF01934">
    <property type="entry name" value="HepT-like"/>
    <property type="match status" value="1"/>
</dbReference>